<evidence type="ECO:0000259" key="2">
    <source>
        <dbReference type="Pfam" id="PF01656"/>
    </source>
</evidence>
<comment type="caution">
    <text evidence="3">The sequence shown here is derived from an EMBL/GenBank/DDBJ whole genome shotgun (WGS) entry which is preliminary data.</text>
</comment>
<dbReference type="SUPFAM" id="SSF52540">
    <property type="entry name" value="P-loop containing nucleoside triphosphate hydrolases"/>
    <property type="match status" value="1"/>
</dbReference>
<feature type="region of interest" description="Disordered" evidence="1">
    <location>
        <begin position="666"/>
        <end position="698"/>
    </location>
</feature>
<dbReference type="Gene3D" id="3.40.50.300">
    <property type="entry name" value="P-loop containing nucleotide triphosphate hydrolases"/>
    <property type="match status" value="1"/>
</dbReference>
<dbReference type="GO" id="GO:0005829">
    <property type="term" value="C:cytosol"/>
    <property type="evidence" value="ECO:0007669"/>
    <property type="project" value="TreeGrafter"/>
</dbReference>
<sequence length="698" mass="72271">MTTNDNSTSPPWLQGPGMGDSAADQDNQTSSPSQHQTDAQPSAGSAPDFDPTGPASDGVSADSEHAASGIIPPVPDSIEQTTVSPGQFGPEGGPFAPPGQGGFPPPGFAPPDGGPYPPDPGFAPPGGFPMGDHSGPFAPPADPSGFAPPWAGGPGGFPGEQGGFAPPGDPNGFPPQHGGFAPGQPGDPNGFPPPGDHGGFAPGQGGFPEGVPPPAGFPGEQHGFAPGPPADQGFPQGQGDPNGFAPPGPDGPAPGYGEVRQETPYGDARQEIGSDGMVRRVFDQQQGPPPGFDQPTGDGAAAGAPATGGWAPPAPQPQQQPEPQPPQTGWPGGPGGPGPQQGYQQPPFQPQHLGQPGQPGQPGQSVGDLNLLRRARRSPRSGWRRAVHKMSGGAINPGESSADVVHRELVDRVNQPVRGDYRIAILSLKGGVGKTTTTVGLGSTFASMRGDRVIAIDANPDLGTLAHRVPRQTRSTVRNLLEDQHISRYSDVRAHTSQAPSRLEVLASEQDPAVSEAFSEDDYRRAIGILQQFYNIILTDCGTGLMHSAMAGVLDMASSLILVTSPAIDGARSASATLDWLEHHGYSKLVERTVVVVNASRRGASTVDLDQLRKLFLDRTRAVQVVPFDDHLAEGAEIDLELVSKPTRTALLELAAMVADDFGYHVPQPPFPGPQTQYPGQPPQYPGAPGHYPGQQGY</sequence>
<feature type="compositionally biased region" description="Gly residues" evidence="1">
    <location>
        <begin position="330"/>
        <end position="339"/>
    </location>
</feature>
<feature type="compositionally biased region" description="Polar residues" evidence="1">
    <location>
        <begin position="1"/>
        <end position="11"/>
    </location>
</feature>
<feature type="compositionally biased region" description="Low complexity" evidence="1">
    <location>
        <begin position="687"/>
        <end position="698"/>
    </location>
</feature>
<dbReference type="Pfam" id="PF01656">
    <property type="entry name" value="CbiA"/>
    <property type="match status" value="1"/>
</dbReference>
<gene>
    <name evidence="3" type="ORF">HGA08_07765</name>
</gene>
<reference evidence="3 4" key="1">
    <citation type="submission" date="2020-04" db="EMBL/GenBank/DDBJ databases">
        <title>MicrobeNet Type strains.</title>
        <authorList>
            <person name="Nicholson A.C."/>
        </authorList>
    </citation>
    <scope>NUCLEOTIDE SEQUENCE [LARGE SCALE GENOMIC DNA]</scope>
    <source>
        <strain evidence="3 4">JCM 12354</strain>
    </source>
</reference>
<feature type="compositionally biased region" description="Pro residues" evidence="1">
    <location>
        <begin position="103"/>
        <end position="127"/>
    </location>
</feature>
<feature type="region of interest" description="Disordered" evidence="1">
    <location>
        <begin position="1"/>
        <end position="399"/>
    </location>
</feature>
<dbReference type="EMBL" id="JAAXOP010000003">
    <property type="protein sequence ID" value="NKY50102.1"/>
    <property type="molecule type" value="Genomic_DNA"/>
</dbReference>
<dbReference type="InterPro" id="IPR050625">
    <property type="entry name" value="ParA/MinD_ATPase"/>
</dbReference>
<evidence type="ECO:0000256" key="1">
    <source>
        <dbReference type="SAM" id="MobiDB-lite"/>
    </source>
</evidence>
<accession>A0A846XVT6</accession>
<dbReference type="GO" id="GO:0009898">
    <property type="term" value="C:cytoplasmic side of plasma membrane"/>
    <property type="evidence" value="ECO:0007669"/>
    <property type="project" value="TreeGrafter"/>
</dbReference>
<feature type="compositionally biased region" description="Basic residues" evidence="1">
    <location>
        <begin position="373"/>
        <end position="388"/>
    </location>
</feature>
<evidence type="ECO:0000313" key="4">
    <source>
        <dbReference type="Proteomes" id="UP000565711"/>
    </source>
</evidence>
<feature type="compositionally biased region" description="Polar residues" evidence="1">
    <location>
        <begin position="24"/>
        <end position="43"/>
    </location>
</feature>
<feature type="compositionally biased region" description="Low complexity" evidence="1">
    <location>
        <begin position="340"/>
        <end position="364"/>
    </location>
</feature>
<evidence type="ECO:0000313" key="3">
    <source>
        <dbReference type="EMBL" id="NKY50102.1"/>
    </source>
</evidence>
<feature type="compositionally biased region" description="Pro residues" evidence="1">
    <location>
        <begin position="312"/>
        <end position="328"/>
    </location>
</feature>
<dbReference type="Proteomes" id="UP000565711">
    <property type="component" value="Unassembled WGS sequence"/>
</dbReference>
<keyword evidence="4" id="KW-1185">Reference proteome</keyword>
<name>A0A846XVT6_9NOCA</name>
<feature type="compositionally biased region" description="Basic and acidic residues" evidence="1">
    <location>
        <begin position="268"/>
        <end position="282"/>
    </location>
</feature>
<feature type="compositionally biased region" description="Low complexity" evidence="1">
    <location>
        <begin position="293"/>
        <end position="311"/>
    </location>
</feature>
<dbReference type="GO" id="GO:0051782">
    <property type="term" value="P:negative regulation of cell division"/>
    <property type="evidence" value="ECO:0007669"/>
    <property type="project" value="TreeGrafter"/>
</dbReference>
<dbReference type="InterPro" id="IPR002586">
    <property type="entry name" value="CobQ/CobB/MinD/ParA_Nub-bd_dom"/>
</dbReference>
<protein>
    <submittedName>
        <fullName evidence="3">AAA family ATPase</fullName>
    </submittedName>
</protein>
<proteinExistence type="predicted"/>
<feature type="compositionally biased region" description="Gly residues" evidence="1">
    <location>
        <begin position="152"/>
        <end position="162"/>
    </location>
</feature>
<organism evidence="3 4">
    <name type="scientific">Nocardia vermiculata</name>
    <dbReference type="NCBI Taxonomy" id="257274"/>
    <lineage>
        <taxon>Bacteria</taxon>
        <taxon>Bacillati</taxon>
        <taxon>Actinomycetota</taxon>
        <taxon>Actinomycetes</taxon>
        <taxon>Mycobacteriales</taxon>
        <taxon>Nocardiaceae</taxon>
        <taxon>Nocardia</taxon>
    </lineage>
</organism>
<feature type="compositionally biased region" description="Gly residues" evidence="1">
    <location>
        <begin position="196"/>
        <end position="208"/>
    </location>
</feature>
<dbReference type="PANTHER" id="PTHR43384">
    <property type="entry name" value="SEPTUM SITE-DETERMINING PROTEIN MIND HOMOLOG, CHLOROPLASTIC-RELATED"/>
    <property type="match status" value="1"/>
</dbReference>
<dbReference type="GO" id="GO:0016887">
    <property type="term" value="F:ATP hydrolysis activity"/>
    <property type="evidence" value="ECO:0007669"/>
    <property type="project" value="TreeGrafter"/>
</dbReference>
<dbReference type="AlphaFoldDB" id="A0A846XVT6"/>
<dbReference type="PANTHER" id="PTHR43384:SF14">
    <property type="entry name" value="ESX-1 SECRETION-ASSOCIATED PROTEIN ESPI"/>
    <property type="match status" value="1"/>
</dbReference>
<feature type="domain" description="CobQ/CobB/MinD/ParA nucleotide binding" evidence="2">
    <location>
        <begin position="423"/>
        <end position="635"/>
    </location>
</feature>
<dbReference type="InterPro" id="IPR027417">
    <property type="entry name" value="P-loop_NTPase"/>
</dbReference>
<dbReference type="GO" id="GO:0005524">
    <property type="term" value="F:ATP binding"/>
    <property type="evidence" value="ECO:0007669"/>
    <property type="project" value="TreeGrafter"/>
</dbReference>